<keyword evidence="1" id="KW-0614">Plasmid</keyword>
<evidence type="ECO:0000313" key="1">
    <source>
        <dbReference type="EMBL" id="WLS81096.1"/>
    </source>
</evidence>
<dbReference type="EMBL" id="CP132354">
    <property type="protein sequence ID" value="WLS81096.1"/>
    <property type="molecule type" value="Genomic_DNA"/>
</dbReference>
<keyword evidence="2" id="KW-1185">Reference proteome</keyword>
<accession>A0AA50HPB1</accession>
<dbReference type="RefSeq" id="WP_306213342.1">
    <property type="nucleotide sequence ID" value="NZ_CP132354.1"/>
</dbReference>
<organism evidence="1 2">
    <name type="scientific">Erwinia pyri</name>
    <dbReference type="NCBI Taxonomy" id="3062598"/>
    <lineage>
        <taxon>Bacteria</taxon>
        <taxon>Pseudomonadati</taxon>
        <taxon>Pseudomonadota</taxon>
        <taxon>Gammaproteobacteria</taxon>
        <taxon>Enterobacterales</taxon>
        <taxon>Erwiniaceae</taxon>
        <taxon>Erwinia</taxon>
    </lineage>
</organism>
<proteinExistence type="predicted"/>
<geneLocation type="plasmid" evidence="1 2">
    <name>unnamed1</name>
</geneLocation>
<gene>
    <name evidence="1" type="ORF">Q3V30_21755</name>
</gene>
<evidence type="ECO:0000313" key="2">
    <source>
        <dbReference type="Proteomes" id="UP001228139"/>
    </source>
</evidence>
<dbReference type="AlphaFoldDB" id="A0AA50HPB1"/>
<protein>
    <submittedName>
        <fullName evidence="1">Uncharacterized protein</fullName>
    </submittedName>
</protein>
<sequence length="115" mass="12937">MTGLLHLQNLPEMNPLPVSGARNVLQRFLSMMSSGTRMSSSLQPFRRWKTTFLSPTLFTLFQGHNSSSGALANAPCDDLSNRLPAELQFDMLTCKLSAFRYSPWPSTVELRLFLL</sequence>
<dbReference type="KEGG" id="epi:Q3V30_21755"/>
<reference evidence="1 2" key="1">
    <citation type="submission" date="2023-07" db="EMBL/GenBank/DDBJ databases">
        <title>Pathogenic bacteria of pear tree diseases.</title>
        <authorList>
            <person name="Zhang Z."/>
            <person name="He L."/>
            <person name="Huang R."/>
        </authorList>
    </citation>
    <scope>NUCLEOTIDE SEQUENCE [LARGE SCALE GENOMIC DNA]</scope>
    <source>
        <strain evidence="1 2">DE2</strain>
        <plasmid evidence="1 2">unnamed1</plasmid>
    </source>
</reference>
<name>A0AA50HPB1_9GAMM</name>
<dbReference type="Proteomes" id="UP001228139">
    <property type="component" value="Plasmid unnamed1"/>
</dbReference>